<reference evidence="1 2" key="1">
    <citation type="journal article" date="2021" name="Elife">
        <title>Chloroplast acquisition without the gene transfer in kleptoplastic sea slugs, Plakobranchus ocellatus.</title>
        <authorList>
            <person name="Maeda T."/>
            <person name="Takahashi S."/>
            <person name="Yoshida T."/>
            <person name="Shimamura S."/>
            <person name="Takaki Y."/>
            <person name="Nagai Y."/>
            <person name="Toyoda A."/>
            <person name="Suzuki Y."/>
            <person name="Arimoto A."/>
            <person name="Ishii H."/>
            <person name="Satoh N."/>
            <person name="Nishiyama T."/>
            <person name="Hasebe M."/>
            <person name="Maruyama T."/>
            <person name="Minagawa J."/>
            <person name="Obokata J."/>
            <person name="Shigenobu S."/>
        </authorList>
    </citation>
    <scope>NUCLEOTIDE SEQUENCE [LARGE SCALE GENOMIC DNA]</scope>
</reference>
<dbReference type="Proteomes" id="UP000762676">
    <property type="component" value="Unassembled WGS sequence"/>
</dbReference>
<dbReference type="EMBL" id="BMAT01008342">
    <property type="protein sequence ID" value="GFR82740.1"/>
    <property type="molecule type" value="Genomic_DNA"/>
</dbReference>
<comment type="caution">
    <text evidence="1">The sequence shown here is derived from an EMBL/GenBank/DDBJ whole genome shotgun (WGS) entry which is preliminary data.</text>
</comment>
<protein>
    <submittedName>
        <fullName evidence="1">Mdm2-binding protein</fullName>
    </submittedName>
</protein>
<organism evidence="1 2">
    <name type="scientific">Elysia marginata</name>
    <dbReference type="NCBI Taxonomy" id="1093978"/>
    <lineage>
        <taxon>Eukaryota</taxon>
        <taxon>Metazoa</taxon>
        <taxon>Spiralia</taxon>
        <taxon>Lophotrochozoa</taxon>
        <taxon>Mollusca</taxon>
        <taxon>Gastropoda</taxon>
        <taxon>Heterobranchia</taxon>
        <taxon>Euthyneura</taxon>
        <taxon>Panpulmonata</taxon>
        <taxon>Sacoglossa</taxon>
        <taxon>Placobranchoidea</taxon>
        <taxon>Plakobranchidae</taxon>
        <taxon>Elysia</taxon>
    </lineage>
</organism>
<sequence>MGRFLIVTSNIAGSASETESNLSLFLERAKSAIKDTSHSNKVLFKEVIADSKLHKVKKIFPEDGWASLEDFSKSLNASNYGEESLEVSSDELLLADCLHDVADSLPYTGAILRVTIFDNFADSCNDGKSDHFIPLAGALRRLKEWHNGQIMLVSKTTKLHSSREDLVDFGHCQIVHNLEQIPVEIPNWEGKIAVVDRIENKGPTFTGHCLKSDVWETLLQQKVQTFTTDGPKLKGHRKRQRFNQVKLVPNEPVCGRTIEILQEVDLRTFPLFLVDSWTLSLYP</sequence>
<evidence type="ECO:0000313" key="2">
    <source>
        <dbReference type="Proteomes" id="UP000762676"/>
    </source>
</evidence>
<keyword evidence="2" id="KW-1185">Reference proteome</keyword>
<name>A0AAV4GCE1_9GAST</name>
<accession>A0AAV4GCE1</accession>
<dbReference type="AlphaFoldDB" id="A0AAV4GCE1"/>
<evidence type="ECO:0000313" key="1">
    <source>
        <dbReference type="EMBL" id="GFR82740.1"/>
    </source>
</evidence>
<proteinExistence type="predicted"/>
<gene>
    <name evidence="1" type="ORF">ElyMa_004106600</name>
</gene>